<dbReference type="OrthoDB" id="2099887at2759"/>
<evidence type="ECO:0000313" key="10">
    <source>
        <dbReference type="EMBL" id="KAF5671418.1"/>
    </source>
</evidence>
<feature type="transmembrane region" description="Helical" evidence="8">
    <location>
        <begin position="553"/>
        <end position="572"/>
    </location>
</feature>
<dbReference type="GO" id="GO:0005576">
    <property type="term" value="C:extracellular region"/>
    <property type="evidence" value="ECO:0007669"/>
    <property type="project" value="TreeGrafter"/>
</dbReference>
<dbReference type="NCBIfam" id="TIGR04312">
    <property type="entry name" value="choice_anch_B"/>
    <property type="match status" value="1"/>
</dbReference>
<feature type="compositionally biased region" description="Basic and acidic residues" evidence="7">
    <location>
        <begin position="1"/>
        <end position="11"/>
    </location>
</feature>
<dbReference type="InterPro" id="IPR020846">
    <property type="entry name" value="MFS_dom"/>
</dbReference>
<keyword evidence="5 8" id="KW-0472">Membrane</keyword>
<keyword evidence="6" id="KW-0325">Glycoprotein</keyword>
<dbReference type="Proteomes" id="UP000567885">
    <property type="component" value="Unassembled WGS sequence"/>
</dbReference>
<dbReference type="Pfam" id="PF00004">
    <property type="entry name" value="AAA"/>
    <property type="match status" value="1"/>
</dbReference>
<dbReference type="Gene3D" id="1.20.1250.20">
    <property type="entry name" value="MFS general substrate transporter like domains"/>
    <property type="match status" value="2"/>
</dbReference>
<comment type="subcellular location">
    <subcellularLocation>
        <location evidence="1">Membrane</location>
        <topology evidence="1">Multi-pass membrane protein</topology>
    </subcellularLocation>
</comment>
<comment type="caution">
    <text evidence="10">The sequence shown here is derived from an EMBL/GenBank/DDBJ whole genome shotgun (WGS) entry which is preliminary data.</text>
</comment>
<evidence type="ECO:0000256" key="7">
    <source>
        <dbReference type="SAM" id="MobiDB-lite"/>
    </source>
</evidence>
<reference evidence="10 11" key="1">
    <citation type="submission" date="2020-05" db="EMBL/GenBank/DDBJ databases">
        <title>Identification and distribution of gene clusters putatively required for synthesis of sphingolipid metabolism inhibitors in phylogenetically diverse species of the filamentous fungus Fusarium.</title>
        <authorList>
            <person name="Kim H.-S."/>
            <person name="Busman M."/>
            <person name="Brown D.W."/>
            <person name="Divon H."/>
            <person name="Uhlig S."/>
            <person name="Proctor R.H."/>
        </authorList>
    </citation>
    <scope>NUCLEOTIDE SEQUENCE [LARGE SCALE GENOMIC DNA]</scope>
    <source>
        <strain evidence="10 11">NRRL 20693</strain>
    </source>
</reference>
<keyword evidence="11" id="KW-1185">Reference proteome</keyword>
<proteinExistence type="predicted"/>
<evidence type="ECO:0000256" key="2">
    <source>
        <dbReference type="ARBA" id="ARBA00022448"/>
    </source>
</evidence>
<feature type="transmembrane region" description="Helical" evidence="8">
    <location>
        <begin position="875"/>
        <end position="895"/>
    </location>
</feature>
<sequence length="1469" mass="164481">MRKFNGKDHEVGNNTRPDSGKKELEEQDWDSRNEVERSDDLQSDHDGNSFDLEPSRPLVRHITISRDQTHGESFETEVLAALDKTPLKKKEGERYMIDFNTYKQLHSGFKWFKPTYPSLNDPDPEEMDPAVMECDHPPPDAELFVFPSTVVGFNLREKKWQDLQIDRMQEIQWNKQAFKHLIIDREIKDIIQALVTSKLETDQTTDLIEGKGHGLIILLHGGPGTGKTFTAESVAEIAEKPLLRVTCGDIGTKLEYVEKYLESVLHLGKIWGCVVLLDEADVFLEQHTLTDLEHNALVSVFLRIIEYYEGILVLTSNRMNTFDEAFKFRIRQSLHYETLTAFQRRTIWENFLNRLENLEKDNLGVESIEGRKRKFEGNNAIDFDDIQRHLADLAGEEMNGRQIRNTITTAQQLAKFKGESMRTGVNDPTYPSDFVMDIGKPSVQMDEGDTPTGGREQNLENWDFSSQSEEWRKDFDKKLLRKVDIRLMPTLVIMYLLNFLDRSNLAQARQGSLEEDLGMKGTDFNLATSIFFVGYLLMQLPSNLLMTRLRPSLYLSASCCLWGVVSTCNAAADSFTHLIVIRFFLGFVEAPFFPGAVFLMSSWYTRPELTRRIAWLYSGNALANMFGGVLGAAILGDMDGAHGITGWRWLFIIEGVAAIGFSLIAAFILPNYPHTTKWLTEEERAFAAWRLAQDISEVDAYGENTVWDGVKMAVRDYRLYLFVLLQHVSLISQTFQYFFPTIVGTLGYGKITTLWLTAPAWFATFLVSICVTLSSAKTNDRSLHIICLMLVAAVGNAIAAGTTVVGARFFAMFLMPMGAVSSYQIIVSWIANSFPRPLVKRSATIAICNMIGNTATIYGSYMYPKSDGPRYTPGGSANAAICVLVALLALVLRYVHKWENKKLDRAEREAVGVDKDGMEVATPREPGFSQARAEIATLQKDIAFWSNKMAAINKKVYPPPRGFLLSFTSSLTLPPLASHPPVTMVKSTLLLGAFAALGSYVQGKEIKVDEKKAARLYNSGVMHEKLMDMKMAVWAEQEEAGAFASEQYPKLGYTKCVRGVAEAIKGDALNTFQCKNADLYSFLSHSALGSTGGRGSSSWGWTSDDGREFVAIGQYDGTAFAEITKKGQLVYLGRLPQYSEPSQWREIRSYSNYVIIGSEAVGHGIQIFDFKKLLKIDPKKPVVFDAKKDLTSHFSALLPVGRAHNVVVNEELKYAAAVGAQPRTDPNCASGLNFFDLTDPSNPKSLGCAKGDGYVHDAQCIVYRGPDKRYQGRDICYGYNEDTLTIYDVTDKANVTNIISRISYEGASYTHQGWVLDTQNQEYLVLDDELDEQNGAGPGADGYPVTFVWDIRDLEKPKQTGLFKHPTKSIDHNQYVKDSYIYQSHYGAGLRVLDGRSIPSDPTGAGVYEAAYFDIYPEDDSADGGGKVAFVGTWSSYAFFKSGYIFINTIERGAFVVKLTKGAFEKPKN</sequence>
<dbReference type="PANTHER" id="PTHR38787">
    <property type="entry name" value="REGULATORY P DOMAIN-CONTAINING PROTEIN"/>
    <property type="match status" value="1"/>
</dbReference>
<feature type="region of interest" description="Disordered" evidence="7">
    <location>
        <begin position="1"/>
        <end position="54"/>
    </location>
</feature>
<feature type="transmembrane region" description="Helical" evidence="8">
    <location>
        <begin position="719"/>
        <end position="739"/>
    </location>
</feature>
<dbReference type="InterPro" id="IPR036259">
    <property type="entry name" value="MFS_trans_sf"/>
</dbReference>
<evidence type="ECO:0000259" key="9">
    <source>
        <dbReference type="PROSITE" id="PS50850"/>
    </source>
</evidence>
<dbReference type="InterPro" id="IPR003593">
    <property type="entry name" value="AAA+_ATPase"/>
</dbReference>
<evidence type="ECO:0000256" key="8">
    <source>
        <dbReference type="SAM" id="Phobius"/>
    </source>
</evidence>
<dbReference type="GO" id="GO:0016887">
    <property type="term" value="F:ATP hydrolysis activity"/>
    <property type="evidence" value="ECO:0007669"/>
    <property type="project" value="InterPro"/>
</dbReference>
<feature type="transmembrane region" description="Helical" evidence="8">
    <location>
        <begin position="810"/>
        <end position="831"/>
    </location>
</feature>
<feature type="transmembrane region" description="Helical" evidence="8">
    <location>
        <begin position="751"/>
        <end position="773"/>
    </location>
</feature>
<feature type="transmembrane region" description="Helical" evidence="8">
    <location>
        <begin position="578"/>
        <end position="601"/>
    </location>
</feature>
<feature type="transmembrane region" description="Helical" evidence="8">
    <location>
        <begin position="613"/>
        <end position="635"/>
    </location>
</feature>
<feature type="transmembrane region" description="Helical" evidence="8">
    <location>
        <begin position="647"/>
        <end position="669"/>
    </location>
</feature>
<dbReference type="InterPro" id="IPR011701">
    <property type="entry name" value="MFS"/>
</dbReference>
<feature type="transmembrane region" description="Helical" evidence="8">
    <location>
        <begin position="785"/>
        <end position="804"/>
    </location>
</feature>
<evidence type="ECO:0000256" key="6">
    <source>
        <dbReference type="ARBA" id="ARBA00023180"/>
    </source>
</evidence>
<dbReference type="SUPFAM" id="SSF103473">
    <property type="entry name" value="MFS general substrate transporter"/>
    <property type="match status" value="1"/>
</dbReference>
<feature type="transmembrane region" description="Helical" evidence="8">
    <location>
        <begin position="843"/>
        <end position="863"/>
    </location>
</feature>
<feature type="domain" description="Major facilitator superfamily (MFS) profile" evidence="9">
    <location>
        <begin position="487"/>
        <end position="901"/>
    </location>
</feature>
<organism evidence="10 11">
    <name type="scientific">Fusarium heterosporum</name>
    <dbReference type="NCBI Taxonomy" id="42747"/>
    <lineage>
        <taxon>Eukaryota</taxon>
        <taxon>Fungi</taxon>
        <taxon>Dikarya</taxon>
        <taxon>Ascomycota</taxon>
        <taxon>Pezizomycotina</taxon>
        <taxon>Sordariomycetes</taxon>
        <taxon>Hypocreomycetidae</taxon>
        <taxon>Hypocreales</taxon>
        <taxon>Nectriaceae</taxon>
        <taxon>Fusarium</taxon>
        <taxon>Fusarium heterosporum species complex</taxon>
    </lineage>
</organism>
<dbReference type="PROSITE" id="PS50850">
    <property type="entry name" value="MFS"/>
    <property type="match status" value="1"/>
</dbReference>
<dbReference type="InterPro" id="IPR027589">
    <property type="entry name" value="Choice_anch_B"/>
</dbReference>
<dbReference type="Pfam" id="PF23232">
    <property type="entry name" value="AAA_lid_13"/>
    <property type="match status" value="1"/>
</dbReference>
<gene>
    <name evidence="10" type="ORF">FHETE_4128</name>
</gene>
<dbReference type="InterPro" id="IPR027417">
    <property type="entry name" value="P-loop_NTPase"/>
</dbReference>
<keyword evidence="3 8" id="KW-0812">Transmembrane</keyword>
<name>A0A8H5WV45_FUSHE</name>
<evidence type="ECO:0000256" key="4">
    <source>
        <dbReference type="ARBA" id="ARBA00022989"/>
    </source>
</evidence>
<evidence type="ECO:0000256" key="5">
    <source>
        <dbReference type="ARBA" id="ARBA00023136"/>
    </source>
</evidence>
<protein>
    <submittedName>
        <fullName evidence="10">Tartrate transporter</fullName>
    </submittedName>
</protein>
<dbReference type="InterPro" id="IPR003959">
    <property type="entry name" value="ATPase_AAA_core"/>
</dbReference>
<dbReference type="FunFam" id="1.20.1250.20:FF:000057">
    <property type="entry name" value="MFS general substrate transporter"/>
    <property type="match status" value="1"/>
</dbReference>
<evidence type="ECO:0000256" key="3">
    <source>
        <dbReference type="ARBA" id="ARBA00022692"/>
    </source>
</evidence>
<dbReference type="Pfam" id="PF07690">
    <property type="entry name" value="MFS_1"/>
    <property type="match status" value="1"/>
</dbReference>
<dbReference type="SMART" id="SM00382">
    <property type="entry name" value="AAA"/>
    <property type="match status" value="1"/>
</dbReference>
<evidence type="ECO:0000313" key="11">
    <source>
        <dbReference type="Proteomes" id="UP000567885"/>
    </source>
</evidence>
<dbReference type="GO" id="GO:0022857">
    <property type="term" value="F:transmembrane transporter activity"/>
    <property type="evidence" value="ECO:0007669"/>
    <property type="project" value="InterPro"/>
</dbReference>
<keyword evidence="4 8" id="KW-1133">Transmembrane helix</keyword>
<dbReference type="FunFam" id="1.20.1250.20:FF:000013">
    <property type="entry name" value="MFS general substrate transporter"/>
    <property type="match status" value="1"/>
</dbReference>
<dbReference type="EMBL" id="JAAGWQ010000067">
    <property type="protein sequence ID" value="KAF5671418.1"/>
    <property type="molecule type" value="Genomic_DNA"/>
</dbReference>
<dbReference type="InterPro" id="IPR056599">
    <property type="entry name" value="AAA_lid_fung"/>
</dbReference>
<keyword evidence="2" id="KW-0813">Transport</keyword>
<feature type="compositionally biased region" description="Basic and acidic residues" evidence="7">
    <location>
        <begin position="18"/>
        <end position="48"/>
    </location>
</feature>
<accession>A0A8H5WV45</accession>
<feature type="transmembrane region" description="Helical" evidence="8">
    <location>
        <begin position="526"/>
        <end position="546"/>
    </location>
</feature>
<dbReference type="Gene3D" id="3.40.50.300">
    <property type="entry name" value="P-loop containing nucleotide triphosphate hydrolases"/>
    <property type="match status" value="1"/>
</dbReference>
<dbReference type="PANTHER" id="PTHR38787:SF3">
    <property type="entry name" value="REGULATORY P DOMAIN-CONTAINING PROTEIN"/>
    <property type="match status" value="1"/>
</dbReference>
<dbReference type="GO" id="GO:0005524">
    <property type="term" value="F:ATP binding"/>
    <property type="evidence" value="ECO:0007669"/>
    <property type="project" value="InterPro"/>
</dbReference>
<evidence type="ECO:0000256" key="1">
    <source>
        <dbReference type="ARBA" id="ARBA00004141"/>
    </source>
</evidence>
<dbReference type="GO" id="GO:0016020">
    <property type="term" value="C:membrane"/>
    <property type="evidence" value="ECO:0007669"/>
    <property type="project" value="UniProtKB-SubCell"/>
</dbReference>
<dbReference type="SUPFAM" id="SSF52540">
    <property type="entry name" value="P-loop containing nucleoside triphosphate hydrolases"/>
    <property type="match status" value="1"/>
</dbReference>